<keyword evidence="9" id="KW-1185">Reference proteome</keyword>
<keyword evidence="6" id="KW-1133">Transmembrane helix</keyword>
<evidence type="ECO:0000313" key="9">
    <source>
        <dbReference type="Proteomes" id="UP000026961"/>
    </source>
</evidence>
<keyword evidence="6" id="KW-0472">Membrane</keyword>
<dbReference type="Proteomes" id="UP000026961">
    <property type="component" value="Chromosome 3"/>
</dbReference>
<dbReference type="Gene3D" id="3.20.20.80">
    <property type="entry name" value="Glycosidases"/>
    <property type="match status" value="1"/>
</dbReference>
<dbReference type="AlphaFoldDB" id="A0A0D9Z4U7"/>
<comment type="catalytic activity">
    <reaction evidence="1">
        <text>Hydrolysis of terminal non-reducing beta-D-galactose residues in beta-D-galactosides.</text>
        <dbReference type="EC" id="3.2.1.23"/>
    </reaction>
</comment>
<organism evidence="8">
    <name type="scientific">Oryza glumipatula</name>
    <dbReference type="NCBI Taxonomy" id="40148"/>
    <lineage>
        <taxon>Eukaryota</taxon>
        <taxon>Viridiplantae</taxon>
        <taxon>Streptophyta</taxon>
        <taxon>Embryophyta</taxon>
        <taxon>Tracheophyta</taxon>
        <taxon>Spermatophyta</taxon>
        <taxon>Magnoliopsida</taxon>
        <taxon>Liliopsida</taxon>
        <taxon>Poales</taxon>
        <taxon>Poaceae</taxon>
        <taxon>BOP clade</taxon>
        <taxon>Oryzoideae</taxon>
        <taxon>Oryzeae</taxon>
        <taxon>Oryzinae</taxon>
        <taxon>Oryza</taxon>
    </lineage>
</organism>
<keyword evidence="5" id="KW-0964">Secreted</keyword>
<dbReference type="PRINTS" id="PR00742">
    <property type="entry name" value="GLHYDRLASE35"/>
</dbReference>
<dbReference type="PANTHER" id="PTHR23421">
    <property type="entry name" value="BETA-GALACTOSIDASE RELATED"/>
    <property type="match status" value="1"/>
</dbReference>
<dbReference type="Gramene" id="OGLUM03G10920.5">
    <property type="protein sequence ID" value="OGLUM03G10920.5"/>
    <property type="gene ID" value="OGLUM03G10920"/>
</dbReference>
<dbReference type="GO" id="GO:0005975">
    <property type="term" value="P:carbohydrate metabolic process"/>
    <property type="evidence" value="ECO:0007669"/>
    <property type="project" value="InterPro"/>
</dbReference>
<dbReference type="EC" id="3.2.1.23" evidence="4"/>
<keyword evidence="6" id="KW-0812">Transmembrane</keyword>
<dbReference type="InterPro" id="IPR001944">
    <property type="entry name" value="Glycoside_Hdrlase_35"/>
</dbReference>
<evidence type="ECO:0000259" key="7">
    <source>
        <dbReference type="Pfam" id="PF01301"/>
    </source>
</evidence>
<dbReference type="EnsemblPlants" id="OGLUM03G10920.5">
    <property type="protein sequence ID" value="OGLUM03G10920.5"/>
    <property type="gene ID" value="OGLUM03G10920"/>
</dbReference>
<feature type="transmembrane region" description="Helical" evidence="6">
    <location>
        <begin position="92"/>
        <end position="119"/>
    </location>
</feature>
<feature type="transmembrane region" description="Helical" evidence="6">
    <location>
        <begin position="46"/>
        <end position="72"/>
    </location>
</feature>
<evidence type="ECO:0000256" key="5">
    <source>
        <dbReference type="ARBA" id="ARBA00022525"/>
    </source>
</evidence>
<comment type="subcellular location">
    <subcellularLocation>
        <location evidence="2">Secreted</location>
    </subcellularLocation>
</comment>
<proteinExistence type="inferred from homology"/>
<protein>
    <recommendedName>
        <fullName evidence="4">beta-galactosidase</fullName>
        <ecNumber evidence="4">3.2.1.23</ecNumber>
    </recommendedName>
</protein>
<evidence type="ECO:0000256" key="4">
    <source>
        <dbReference type="ARBA" id="ARBA00012756"/>
    </source>
</evidence>
<evidence type="ECO:0000313" key="8">
    <source>
        <dbReference type="EnsemblPlants" id="OGLUM03G10920.5"/>
    </source>
</evidence>
<dbReference type="InterPro" id="IPR017853">
    <property type="entry name" value="GH"/>
</dbReference>
<dbReference type="Pfam" id="PF01301">
    <property type="entry name" value="Glyco_hydro_35"/>
    <property type="match status" value="1"/>
</dbReference>
<feature type="domain" description="Glycoside hydrolase 35 catalytic" evidence="7">
    <location>
        <begin position="134"/>
        <end position="189"/>
    </location>
</feature>
<dbReference type="InterPro" id="IPR031330">
    <property type="entry name" value="Gly_Hdrlase_35_cat"/>
</dbReference>
<name>A0A0D9Z4U7_9ORYZ</name>
<dbReference type="GO" id="GO:0004565">
    <property type="term" value="F:beta-galactosidase activity"/>
    <property type="evidence" value="ECO:0007669"/>
    <property type="project" value="UniProtKB-EC"/>
</dbReference>
<evidence type="ECO:0000256" key="2">
    <source>
        <dbReference type="ARBA" id="ARBA00004613"/>
    </source>
</evidence>
<dbReference type="GO" id="GO:0005576">
    <property type="term" value="C:extracellular region"/>
    <property type="evidence" value="ECO:0007669"/>
    <property type="project" value="UniProtKB-SubCell"/>
</dbReference>
<feature type="transmembrane region" description="Helical" evidence="6">
    <location>
        <begin position="12"/>
        <end position="34"/>
    </location>
</feature>
<reference evidence="8" key="2">
    <citation type="submission" date="2018-05" db="EMBL/GenBank/DDBJ databases">
        <title>OgluRS3 (Oryza glumaepatula Reference Sequence Version 3).</title>
        <authorList>
            <person name="Zhang J."/>
            <person name="Kudrna D."/>
            <person name="Lee S."/>
            <person name="Talag J."/>
            <person name="Welchert J."/>
            <person name="Wing R.A."/>
        </authorList>
    </citation>
    <scope>NUCLEOTIDE SEQUENCE [LARGE SCALE GENOMIC DNA]</scope>
</reference>
<dbReference type="SUPFAM" id="SSF51445">
    <property type="entry name" value="(Trans)glycosidases"/>
    <property type="match status" value="1"/>
</dbReference>
<accession>A0A0D9Z4U7</accession>
<evidence type="ECO:0000256" key="1">
    <source>
        <dbReference type="ARBA" id="ARBA00001412"/>
    </source>
</evidence>
<evidence type="ECO:0000256" key="3">
    <source>
        <dbReference type="ARBA" id="ARBA00009809"/>
    </source>
</evidence>
<comment type="similarity">
    <text evidence="3">Belongs to the glycosyl hydrolase 35 family.</text>
</comment>
<reference evidence="8" key="1">
    <citation type="submission" date="2015-04" db="UniProtKB">
        <authorList>
            <consortium name="EnsemblPlants"/>
        </authorList>
    </citation>
    <scope>IDENTIFICATION</scope>
</reference>
<evidence type="ECO:0000256" key="6">
    <source>
        <dbReference type="SAM" id="Phobius"/>
    </source>
</evidence>
<sequence length="197" mass="21426">MHHHPHPRERDTAAFAPAAPLASLVAAAECVPFISVPPRHSNQQLLFFFFFFFFFSFASPTEQLCSSFLLLLHVIVRTSAGDNRTTPNGAAAAVMAAATVGVLLRLLLLPVVVVVSLLVGASRAANVTYDHRAVVIDGVRRVLVSGSIHYPRSTPDMWPGLIQKSKDGGLDVIETYVFWDIHEPVRGQARTPLSTAT</sequence>